<evidence type="ECO:0000256" key="4">
    <source>
        <dbReference type="ARBA" id="ARBA00023128"/>
    </source>
</evidence>
<protein>
    <recommendedName>
        <fullName evidence="6">Large ribosomal subunit protein mL49</fullName>
    </recommendedName>
</protein>
<evidence type="ECO:0000313" key="7">
    <source>
        <dbReference type="EMBL" id="KAF5358015.1"/>
    </source>
</evidence>
<proteinExistence type="inferred from homology"/>
<dbReference type="EMBL" id="JAACJO010000005">
    <property type="protein sequence ID" value="KAF5358015.1"/>
    <property type="molecule type" value="Genomic_DNA"/>
</dbReference>
<evidence type="ECO:0000256" key="2">
    <source>
        <dbReference type="ARBA" id="ARBA00005677"/>
    </source>
</evidence>
<gene>
    <name evidence="7" type="ORF">D9756_001706</name>
</gene>
<dbReference type="Proteomes" id="UP000559027">
    <property type="component" value="Unassembled WGS sequence"/>
</dbReference>
<keyword evidence="8" id="KW-1185">Reference proteome</keyword>
<dbReference type="Pfam" id="PF05046">
    <property type="entry name" value="Img2"/>
    <property type="match status" value="1"/>
</dbReference>
<name>A0A8H5G4E8_9AGAR</name>
<organism evidence="7 8">
    <name type="scientific">Leucocoprinus leucothites</name>
    <dbReference type="NCBI Taxonomy" id="201217"/>
    <lineage>
        <taxon>Eukaryota</taxon>
        <taxon>Fungi</taxon>
        <taxon>Dikarya</taxon>
        <taxon>Basidiomycota</taxon>
        <taxon>Agaricomycotina</taxon>
        <taxon>Agaricomycetes</taxon>
        <taxon>Agaricomycetidae</taxon>
        <taxon>Agaricales</taxon>
        <taxon>Agaricineae</taxon>
        <taxon>Agaricaceae</taxon>
        <taxon>Leucocoprinus</taxon>
    </lineage>
</organism>
<accession>A0A8H5G4E8</accession>
<dbReference type="GO" id="GO:0005762">
    <property type="term" value="C:mitochondrial large ribosomal subunit"/>
    <property type="evidence" value="ECO:0007669"/>
    <property type="project" value="TreeGrafter"/>
</dbReference>
<dbReference type="PANTHER" id="PTHR13477:SF0">
    <property type="entry name" value="LARGE RIBOSOMAL SUBUNIT PROTEIN ML49"/>
    <property type="match status" value="1"/>
</dbReference>
<dbReference type="GO" id="GO:0003735">
    <property type="term" value="F:structural constituent of ribosome"/>
    <property type="evidence" value="ECO:0007669"/>
    <property type="project" value="InterPro"/>
</dbReference>
<keyword evidence="4" id="KW-0496">Mitochondrion</keyword>
<comment type="subcellular location">
    <subcellularLocation>
        <location evidence="1">Mitochondrion</location>
    </subcellularLocation>
</comment>
<keyword evidence="3" id="KW-0689">Ribosomal protein</keyword>
<comment type="caution">
    <text evidence="7">The sequence shown here is derived from an EMBL/GenBank/DDBJ whole genome shotgun (WGS) entry which is preliminary data.</text>
</comment>
<comment type="similarity">
    <text evidence="2">Belongs to the mitochondrion-specific ribosomal protein mL49 family.</text>
</comment>
<dbReference type="GO" id="GO:0006412">
    <property type="term" value="P:translation"/>
    <property type="evidence" value="ECO:0007669"/>
    <property type="project" value="InterPro"/>
</dbReference>
<evidence type="ECO:0000313" key="8">
    <source>
        <dbReference type="Proteomes" id="UP000559027"/>
    </source>
</evidence>
<keyword evidence="5" id="KW-0687">Ribonucleoprotein</keyword>
<reference evidence="7 8" key="1">
    <citation type="journal article" date="2020" name="ISME J.">
        <title>Uncovering the hidden diversity of litter-decomposition mechanisms in mushroom-forming fungi.</title>
        <authorList>
            <person name="Floudas D."/>
            <person name="Bentzer J."/>
            <person name="Ahren D."/>
            <person name="Johansson T."/>
            <person name="Persson P."/>
            <person name="Tunlid A."/>
        </authorList>
    </citation>
    <scope>NUCLEOTIDE SEQUENCE [LARGE SCALE GENOMIC DNA]</scope>
    <source>
        <strain evidence="7 8">CBS 146.42</strain>
    </source>
</reference>
<dbReference type="InterPro" id="IPR007740">
    <property type="entry name" value="Ribosomal_mL49"/>
</dbReference>
<evidence type="ECO:0000256" key="5">
    <source>
        <dbReference type="ARBA" id="ARBA00023274"/>
    </source>
</evidence>
<dbReference type="Gene3D" id="3.30.780.10">
    <property type="entry name" value="SUI1-like domain"/>
    <property type="match status" value="1"/>
</dbReference>
<evidence type="ECO:0000256" key="1">
    <source>
        <dbReference type="ARBA" id="ARBA00004173"/>
    </source>
</evidence>
<dbReference type="PANTHER" id="PTHR13477">
    <property type="entry name" value="MITOCHONDRIAL 39S RIBOSOMAL PROTEIN L49"/>
    <property type="match status" value="1"/>
</dbReference>
<dbReference type="AlphaFoldDB" id="A0A8H5G4E8"/>
<dbReference type="OrthoDB" id="19439at2759"/>
<evidence type="ECO:0000256" key="6">
    <source>
        <dbReference type="ARBA" id="ARBA00035191"/>
    </source>
</evidence>
<sequence length="132" mass="14517">MASLLTRTFPFRAPLNSRLFSHSAATYVSQQPATSVLAPGNNGQRYFVPRNTNGNLPVYSDIRNNGTRYMVHIRGVDGQAHVLAQELRISLFKAPSSKVARAKVAVQHGKNVVIAGAVEKNEVIEWLKARGF</sequence>
<evidence type="ECO:0000256" key="3">
    <source>
        <dbReference type="ARBA" id="ARBA00022980"/>
    </source>
</evidence>